<protein>
    <submittedName>
        <fullName evidence="1">Uncharacterized protein</fullName>
    </submittedName>
</protein>
<dbReference type="EMBL" id="BFEA01000701">
    <property type="protein sequence ID" value="GBG88889.1"/>
    <property type="molecule type" value="Genomic_DNA"/>
</dbReference>
<accession>A0A388M335</accession>
<name>A0A388M335_CHABU</name>
<feature type="non-terminal residue" evidence="1">
    <location>
        <position position="1"/>
    </location>
</feature>
<organism evidence="1 2">
    <name type="scientific">Chara braunii</name>
    <name type="common">Braun's stonewort</name>
    <dbReference type="NCBI Taxonomy" id="69332"/>
    <lineage>
        <taxon>Eukaryota</taxon>
        <taxon>Viridiplantae</taxon>
        <taxon>Streptophyta</taxon>
        <taxon>Charophyceae</taxon>
        <taxon>Charales</taxon>
        <taxon>Characeae</taxon>
        <taxon>Chara</taxon>
    </lineage>
</organism>
<keyword evidence="2" id="KW-1185">Reference proteome</keyword>
<evidence type="ECO:0000313" key="1">
    <source>
        <dbReference type="EMBL" id="GBG88889.1"/>
    </source>
</evidence>
<evidence type="ECO:0000313" key="2">
    <source>
        <dbReference type="Proteomes" id="UP000265515"/>
    </source>
</evidence>
<reference evidence="1 2" key="1">
    <citation type="journal article" date="2018" name="Cell">
        <title>The Chara Genome: Secondary Complexity and Implications for Plant Terrestrialization.</title>
        <authorList>
            <person name="Nishiyama T."/>
            <person name="Sakayama H."/>
            <person name="Vries J.D."/>
            <person name="Buschmann H."/>
            <person name="Saint-Marcoux D."/>
            <person name="Ullrich K.K."/>
            <person name="Haas F.B."/>
            <person name="Vanderstraeten L."/>
            <person name="Becker D."/>
            <person name="Lang D."/>
            <person name="Vosolsobe S."/>
            <person name="Rombauts S."/>
            <person name="Wilhelmsson P.K.I."/>
            <person name="Janitza P."/>
            <person name="Kern R."/>
            <person name="Heyl A."/>
            <person name="Rumpler F."/>
            <person name="Villalobos L.I.A.C."/>
            <person name="Clay J.M."/>
            <person name="Skokan R."/>
            <person name="Toyoda A."/>
            <person name="Suzuki Y."/>
            <person name="Kagoshima H."/>
            <person name="Schijlen E."/>
            <person name="Tajeshwar N."/>
            <person name="Catarino B."/>
            <person name="Hetherington A.J."/>
            <person name="Saltykova A."/>
            <person name="Bonnot C."/>
            <person name="Breuninger H."/>
            <person name="Symeonidi A."/>
            <person name="Radhakrishnan G.V."/>
            <person name="Van Nieuwerburgh F."/>
            <person name="Deforce D."/>
            <person name="Chang C."/>
            <person name="Karol K.G."/>
            <person name="Hedrich R."/>
            <person name="Ulvskov P."/>
            <person name="Glockner G."/>
            <person name="Delwiche C.F."/>
            <person name="Petrasek J."/>
            <person name="Van de Peer Y."/>
            <person name="Friml J."/>
            <person name="Beilby M."/>
            <person name="Dolan L."/>
            <person name="Kohara Y."/>
            <person name="Sugano S."/>
            <person name="Fujiyama A."/>
            <person name="Delaux P.-M."/>
            <person name="Quint M."/>
            <person name="TheiBen G."/>
            <person name="Hagemann M."/>
            <person name="Harholt J."/>
            <person name="Dunand C."/>
            <person name="Zachgo S."/>
            <person name="Langdale J."/>
            <person name="Maumus F."/>
            <person name="Straeten D.V.D."/>
            <person name="Gould S.B."/>
            <person name="Rensing S.A."/>
        </authorList>
    </citation>
    <scope>NUCLEOTIDE SEQUENCE [LARGE SCALE GENOMIC DNA]</scope>
    <source>
        <strain evidence="1 2">S276</strain>
    </source>
</reference>
<gene>
    <name evidence="1" type="ORF">CBR_g48501</name>
</gene>
<dbReference type="AlphaFoldDB" id="A0A388M335"/>
<comment type="caution">
    <text evidence="1">The sequence shown here is derived from an EMBL/GenBank/DDBJ whole genome shotgun (WGS) entry which is preliminary data.</text>
</comment>
<sequence>LRGNLCSGPCAGSLEGDTEEGDSPVDHRTLLRNEVLSKSRVAWECSPNWEGRKTNRTV</sequence>
<proteinExistence type="predicted"/>
<dbReference type="Proteomes" id="UP000265515">
    <property type="component" value="Unassembled WGS sequence"/>
</dbReference>